<sequence length="113" mass="12308">MPPELLEEPDEPVEPDELDEPEEPVEPDEPVEPEPVEPEEPVELLEPGELVLPDLDVSVEPLLLPDEPLVELPPESGLSAGSAPPEHPVSMAAPITPIIKAMDNFFFIVNLLP</sequence>
<dbReference type="EMBL" id="RBAH01000002">
    <property type="protein sequence ID" value="RKN86203.1"/>
    <property type="molecule type" value="Genomic_DNA"/>
</dbReference>
<dbReference type="Proteomes" id="UP000282311">
    <property type="component" value="Unassembled WGS sequence"/>
</dbReference>
<gene>
    <name evidence="2" type="ORF">D7M11_04110</name>
</gene>
<protein>
    <submittedName>
        <fullName evidence="2">Uncharacterized protein</fullName>
    </submittedName>
</protein>
<evidence type="ECO:0000256" key="1">
    <source>
        <dbReference type="SAM" id="MobiDB-lite"/>
    </source>
</evidence>
<feature type="region of interest" description="Disordered" evidence="1">
    <location>
        <begin position="1"/>
        <end position="41"/>
    </location>
</feature>
<proteinExistence type="predicted"/>
<accession>A0A3B0CLE5</accession>
<organism evidence="2 3">
    <name type="scientific">Paenibacillus ginsengarvi</name>
    <dbReference type="NCBI Taxonomy" id="400777"/>
    <lineage>
        <taxon>Bacteria</taxon>
        <taxon>Bacillati</taxon>
        <taxon>Bacillota</taxon>
        <taxon>Bacilli</taxon>
        <taxon>Bacillales</taxon>
        <taxon>Paenibacillaceae</taxon>
        <taxon>Paenibacillus</taxon>
    </lineage>
</organism>
<name>A0A3B0CLE5_9BACL</name>
<reference evidence="2 3" key="1">
    <citation type="journal article" date="2007" name="Int. J. Syst. Evol. Microbiol.">
        <title>Paenibacillus ginsengarvi sp. nov., isolated from soil from ginseng cultivation.</title>
        <authorList>
            <person name="Yoon M.H."/>
            <person name="Ten L.N."/>
            <person name="Im W.T."/>
        </authorList>
    </citation>
    <scope>NUCLEOTIDE SEQUENCE [LARGE SCALE GENOMIC DNA]</scope>
    <source>
        <strain evidence="2 3">KCTC 13059</strain>
    </source>
</reference>
<dbReference type="AlphaFoldDB" id="A0A3B0CLE5"/>
<evidence type="ECO:0000313" key="3">
    <source>
        <dbReference type="Proteomes" id="UP000282311"/>
    </source>
</evidence>
<keyword evidence="3" id="KW-1185">Reference proteome</keyword>
<dbReference type="RefSeq" id="WP_120745895.1">
    <property type="nucleotide sequence ID" value="NZ_RBAH01000002.1"/>
</dbReference>
<evidence type="ECO:0000313" key="2">
    <source>
        <dbReference type="EMBL" id="RKN86203.1"/>
    </source>
</evidence>
<comment type="caution">
    <text evidence="2">The sequence shown here is derived from an EMBL/GenBank/DDBJ whole genome shotgun (WGS) entry which is preliminary data.</text>
</comment>
<feature type="region of interest" description="Disordered" evidence="1">
    <location>
        <begin position="68"/>
        <end position="90"/>
    </location>
</feature>